<protein>
    <submittedName>
        <fullName evidence="1">Uncharacterized protein</fullName>
    </submittedName>
</protein>
<dbReference type="InterPro" id="IPR055298">
    <property type="entry name" value="AtLOH3-like"/>
</dbReference>
<dbReference type="OrthoDB" id="6778351at2759"/>
<reference evidence="1 2" key="1">
    <citation type="journal article" date="2018" name="Mol. Plant">
        <title>The genome of Artemisia annua provides insight into the evolution of Asteraceae family and artemisinin biosynthesis.</title>
        <authorList>
            <person name="Shen Q."/>
            <person name="Zhang L."/>
            <person name="Liao Z."/>
            <person name="Wang S."/>
            <person name="Yan T."/>
            <person name="Shi P."/>
            <person name="Liu M."/>
            <person name="Fu X."/>
            <person name="Pan Q."/>
            <person name="Wang Y."/>
            <person name="Lv Z."/>
            <person name="Lu X."/>
            <person name="Zhang F."/>
            <person name="Jiang W."/>
            <person name="Ma Y."/>
            <person name="Chen M."/>
            <person name="Hao X."/>
            <person name="Li L."/>
            <person name="Tang Y."/>
            <person name="Lv G."/>
            <person name="Zhou Y."/>
            <person name="Sun X."/>
            <person name="Brodelius P.E."/>
            <person name="Rose J.K.C."/>
            <person name="Tang K."/>
        </authorList>
    </citation>
    <scope>NUCLEOTIDE SEQUENCE [LARGE SCALE GENOMIC DNA]</scope>
    <source>
        <strain evidence="2">cv. Huhao1</strain>
        <tissue evidence="1">Leaf</tissue>
    </source>
</reference>
<proteinExistence type="predicted"/>
<dbReference type="Proteomes" id="UP000245207">
    <property type="component" value="Unassembled WGS sequence"/>
</dbReference>
<gene>
    <name evidence="1" type="ORF">CTI12_AA263240</name>
</gene>
<keyword evidence="2" id="KW-1185">Reference proteome</keyword>
<evidence type="ECO:0000313" key="1">
    <source>
        <dbReference type="EMBL" id="PWA66799.1"/>
    </source>
</evidence>
<name>A0A2U1MZX0_ARTAN</name>
<dbReference type="AlphaFoldDB" id="A0A2U1MZX0"/>
<organism evidence="1 2">
    <name type="scientific">Artemisia annua</name>
    <name type="common">Sweet wormwood</name>
    <dbReference type="NCBI Taxonomy" id="35608"/>
    <lineage>
        <taxon>Eukaryota</taxon>
        <taxon>Viridiplantae</taxon>
        <taxon>Streptophyta</taxon>
        <taxon>Embryophyta</taxon>
        <taxon>Tracheophyta</taxon>
        <taxon>Spermatophyta</taxon>
        <taxon>Magnoliopsida</taxon>
        <taxon>eudicotyledons</taxon>
        <taxon>Gunneridae</taxon>
        <taxon>Pentapetalae</taxon>
        <taxon>asterids</taxon>
        <taxon>campanulids</taxon>
        <taxon>Asterales</taxon>
        <taxon>Asteraceae</taxon>
        <taxon>Asteroideae</taxon>
        <taxon>Anthemideae</taxon>
        <taxon>Artemisiinae</taxon>
        <taxon>Artemisia</taxon>
    </lineage>
</organism>
<dbReference type="STRING" id="35608.A0A2U1MZX0"/>
<dbReference type="EMBL" id="PKPP01003960">
    <property type="protein sequence ID" value="PWA66799.1"/>
    <property type="molecule type" value="Genomic_DNA"/>
</dbReference>
<accession>A0A2U1MZX0</accession>
<dbReference type="PANTHER" id="PTHR11697">
    <property type="entry name" value="GENERAL TRANSCRIPTION FACTOR 2-RELATED ZINC FINGER PROTEIN"/>
    <property type="match status" value="1"/>
</dbReference>
<evidence type="ECO:0000313" key="2">
    <source>
        <dbReference type="Proteomes" id="UP000245207"/>
    </source>
</evidence>
<comment type="caution">
    <text evidence="1">The sequence shown here is derived from an EMBL/GenBank/DDBJ whole genome shotgun (WGS) entry which is preliminary data.</text>
</comment>
<sequence>MRSDRWESLFKEVSTFYRNRIAIPKMDDAYKLPDRPRRLAHKVTLIDWVLRELNNRFNEVTNDSFSAFNKDKLVRLAELYPSDILELDGCLRPNDSCSTFNKDKMVRLAELYPSDF</sequence>
<dbReference type="PANTHER" id="PTHR11697:SF230">
    <property type="entry name" value="ZINC FINGER, MYM DOMAIN CONTAINING 1"/>
    <property type="match status" value="1"/>
</dbReference>